<keyword evidence="1" id="KW-0472">Membrane</keyword>
<evidence type="ECO:0000313" key="3">
    <source>
        <dbReference type="Proteomes" id="UP000033428"/>
    </source>
</evidence>
<accession>A0A0F0CMT3</accession>
<gene>
    <name evidence="2" type="ORF">OMAG_002843</name>
</gene>
<sequence length="79" mass="9262">MAKTLRKFTDGVLKRIFPYSFKKLGLLFCIAGIVILSVKYMRFPFFVRDFFVPDVPLWLDNAAWGLLLVGFLFQYFDAE</sequence>
<feature type="transmembrane region" description="Helical" evidence="1">
    <location>
        <begin position="55"/>
        <end position="76"/>
    </location>
</feature>
<protein>
    <submittedName>
        <fullName evidence="2">Membrane protein</fullName>
    </submittedName>
</protein>
<organism evidence="2 3">
    <name type="scientific">Candidatus Omnitrophus magneticus</name>
    <dbReference type="NCBI Taxonomy" id="1609969"/>
    <lineage>
        <taxon>Bacteria</taxon>
        <taxon>Pseudomonadati</taxon>
        <taxon>Candidatus Omnitrophota</taxon>
        <taxon>Candidatus Omnitrophus</taxon>
    </lineage>
</organism>
<evidence type="ECO:0000313" key="2">
    <source>
        <dbReference type="EMBL" id="KJJ83299.1"/>
    </source>
</evidence>
<comment type="caution">
    <text evidence="2">The sequence shown here is derived from an EMBL/GenBank/DDBJ whole genome shotgun (WGS) entry which is preliminary data.</text>
</comment>
<feature type="transmembrane region" description="Helical" evidence="1">
    <location>
        <begin position="24"/>
        <end position="43"/>
    </location>
</feature>
<keyword evidence="1" id="KW-0812">Transmembrane</keyword>
<dbReference type="Proteomes" id="UP000033428">
    <property type="component" value="Unassembled WGS sequence"/>
</dbReference>
<dbReference type="AlphaFoldDB" id="A0A0F0CMT3"/>
<reference evidence="2 3" key="1">
    <citation type="submission" date="2015-02" db="EMBL/GenBank/DDBJ databases">
        <title>Single-cell genomics of uncultivated deep-branching MTB reveals a conserved set of magnetosome genes.</title>
        <authorList>
            <person name="Kolinko S."/>
            <person name="Richter M."/>
            <person name="Glockner F.O."/>
            <person name="Brachmann A."/>
            <person name="Schuler D."/>
        </authorList>
    </citation>
    <scope>NUCLEOTIDE SEQUENCE [LARGE SCALE GENOMIC DNA]</scope>
    <source>
        <strain evidence="2">SKK-01</strain>
    </source>
</reference>
<proteinExistence type="predicted"/>
<keyword evidence="1" id="KW-1133">Transmembrane helix</keyword>
<keyword evidence="3" id="KW-1185">Reference proteome</keyword>
<name>A0A0F0CMT3_9BACT</name>
<dbReference type="EMBL" id="JYNY01000626">
    <property type="protein sequence ID" value="KJJ83299.1"/>
    <property type="molecule type" value="Genomic_DNA"/>
</dbReference>
<evidence type="ECO:0000256" key="1">
    <source>
        <dbReference type="SAM" id="Phobius"/>
    </source>
</evidence>